<feature type="domain" description="NFD4 C-terminal" evidence="8">
    <location>
        <begin position="315"/>
        <end position="522"/>
    </location>
</feature>
<evidence type="ECO:0000259" key="8">
    <source>
        <dbReference type="Pfam" id="PF23262"/>
    </source>
</evidence>
<dbReference type="OrthoDB" id="410267at2759"/>
<keyword evidence="3 5" id="KW-1133">Transmembrane helix</keyword>
<feature type="transmembrane region" description="Helical" evidence="5">
    <location>
        <begin position="205"/>
        <end position="227"/>
    </location>
</feature>
<dbReference type="EMBL" id="NMUH01001415">
    <property type="protein sequence ID" value="MQL92128.1"/>
    <property type="molecule type" value="Genomic_DNA"/>
</dbReference>
<organism evidence="9 10">
    <name type="scientific">Colocasia esculenta</name>
    <name type="common">Wild taro</name>
    <name type="synonym">Arum esculentum</name>
    <dbReference type="NCBI Taxonomy" id="4460"/>
    <lineage>
        <taxon>Eukaryota</taxon>
        <taxon>Viridiplantae</taxon>
        <taxon>Streptophyta</taxon>
        <taxon>Embryophyta</taxon>
        <taxon>Tracheophyta</taxon>
        <taxon>Spermatophyta</taxon>
        <taxon>Magnoliopsida</taxon>
        <taxon>Liliopsida</taxon>
        <taxon>Araceae</taxon>
        <taxon>Aroideae</taxon>
        <taxon>Colocasieae</taxon>
        <taxon>Colocasia</taxon>
    </lineage>
</organism>
<evidence type="ECO:0000256" key="4">
    <source>
        <dbReference type="ARBA" id="ARBA00023136"/>
    </source>
</evidence>
<feature type="domain" description="Nodulin-like" evidence="7">
    <location>
        <begin position="8"/>
        <end position="255"/>
    </location>
</feature>
<feature type="transmembrane region" description="Helical" evidence="5">
    <location>
        <begin position="174"/>
        <end position="193"/>
    </location>
</feature>
<feature type="transmembrane region" description="Helical" evidence="5">
    <location>
        <begin position="328"/>
        <end position="349"/>
    </location>
</feature>
<dbReference type="Pfam" id="PF23262">
    <property type="entry name" value="NFD4_C"/>
    <property type="match status" value="1"/>
</dbReference>
<dbReference type="PANTHER" id="PTHR21576:SF11">
    <property type="entry name" value="MAJOR FACILITATOR SUPERFAMILY PROTEIN"/>
    <property type="match status" value="1"/>
</dbReference>
<evidence type="ECO:0000256" key="5">
    <source>
        <dbReference type="SAM" id="Phobius"/>
    </source>
</evidence>
<dbReference type="Proteomes" id="UP000652761">
    <property type="component" value="Unassembled WGS sequence"/>
</dbReference>
<gene>
    <name evidence="9" type="ORF">Taro_024759</name>
</gene>
<keyword evidence="2 5" id="KW-0812">Transmembrane</keyword>
<evidence type="ECO:0000259" key="7">
    <source>
        <dbReference type="Pfam" id="PF06813"/>
    </source>
</evidence>
<name>A0A843V7L2_COLES</name>
<accession>A0A843V7L2</accession>
<feature type="signal peptide" evidence="6">
    <location>
        <begin position="1"/>
        <end position="23"/>
    </location>
</feature>
<evidence type="ECO:0000256" key="3">
    <source>
        <dbReference type="ARBA" id="ARBA00022989"/>
    </source>
</evidence>
<keyword evidence="4 5" id="KW-0472">Membrane</keyword>
<feature type="transmembrane region" description="Helical" evidence="5">
    <location>
        <begin position="459"/>
        <end position="478"/>
    </location>
</feature>
<dbReference type="GO" id="GO:0016020">
    <property type="term" value="C:membrane"/>
    <property type="evidence" value="ECO:0007669"/>
    <property type="project" value="UniProtKB-SubCell"/>
</dbReference>
<evidence type="ECO:0000313" key="10">
    <source>
        <dbReference type="Proteomes" id="UP000652761"/>
    </source>
</evidence>
<evidence type="ECO:0000313" key="9">
    <source>
        <dbReference type="EMBL" id="MQL92128.1"/>
    </source>
</evidence>
<evidence type="ECO:0000256" key="2">
    <source>
        <dbReference type="ARBA" id="ARBA00022692"/>
    </source>
</evidence>
<feature type="transmembrane region" description="Helical" evidence="5">
    <location>
        <begin position="239"/>
        <end position="256"/>
    </location>
</feature>
<comment type="subcellular location">
    <subcellularLocation>
        <location evidence="1">Membrane</location>
        <topology evidence="1">Multi-pass membrane protein</topology>
    </subcellularLocation>
</comment>
<sequence>MSSPTPLQWLSLVGIIWLQVANGTGSNFPVYSSNLKQLLSISQVQLNNLAFASDAGKLLGWFSGVAAACLPLWLVLTFGAVLGLMGYGVQFLFLVHRIPKLSYWQVFVLTTMGGNATCWINTVCYIICIRNFSSNPRVAVGLSTSYFGLSAMVYTALADAVFHPLSYRKAKVYLLLNAVVPMVVTMLTVAFVREIKSKDQRQSDGGFILIFVIAIATGVFAIFGSMGSVSNGLSSRSNMLGLGCLFVALLIVPWTTNFREFFERGWSGSRSREGKVHHLNVEGVARHRDMEFDNKVVVEEEEEEEEDVEMSVEKQQVGVGKMVKKVEFWLYFFGYMLGATVGLVFLNNLGQIVESRGLSKASSLVSLASSFGFFGRLMLSLLEYLSSKNKYTVSGPALCAILVAPMAGGFFMLLNTSKFSLYMSTIIIGACTGAITTVAVSTTSELFGSKYFGINHNIIVSNIPMGSFVFGYLAALVYQAGGTENGRCMGAKCHEKTFIIWGSLCSVSTLLFAILYIRTRRTLVEN</sequence>
<dbReference type="SUPFAM" id="SSF103473">
    <property type="entry name" value="MFS general substrate transporter"/>
    <property type="match status" value="1"/>
</dbReference>
<evidence type="ECO:0008006" key="11">
    <source>
        <dbReference type="Google" id="ProtNLM"/>
    </source>
</evidence>
<dbReference type="InterPro" id="IPR056555">
    <property type="entry name" value="NFD4_C"/>
</dbReference>
<feature type="transmembrane region" description="Helical" evidence="5">
    <location>
        <begin position="498"/>
        <end position="517"/>
    </location>
</feature>
<dbReference type="InterPro" id="IPR010658">
    <property type="entry name" value="Nodulin-like"/>
</dbReference>
<dbReference type="AlphaFoldDB" id="A0A843V7L2"/>
<protein>
    <recommendedName>
        <fullName evidence="11">Nodulin-like domain-containing protein</fullName>
    </recommendedName>
</protein>
<dbReference type="PANTHER" id="PTHR21576">
    <property type="entry name" value="UNCHARACTERIZED NODULIN-LIKE PROTEIN"/>
    <property type="match status" value="1"/>
</dbReference>
<dbReference type="Gene3D" id="1.20.1250.20">
    <property type="entry name" value="MFS general substrate transporter like domains"/>
    <property type="match status" value="1"/>
</dbReference>
<feature type="transmembrane region" description="Helical" evidence="5">
    <location>
        <begin position="421"/>
        <end position="439"/>
    </location>
</feature>
<feature type="transmembrane region" description="Helical" evidence="5">
    <location>
        <begin position="106"/>
        <end position="132"/>
    </location>
</feature>
<proteinExistence type="predicted"/>
<reference evidence="9" key="1">
    <citation type="submission" date="2017-07" db="EMBL/GenBank/DDBJ databases">
        <title>Taro Niue Genome Assembly and Annotation.</title>
        <authorList>
            <person name="Atibalentja N."/>
            <person name="Keating K."/>
            <person name="Fields C.J."/>
        </authorList>
    </citation>
    <scope>NUCLEOTIDE SEQUENCE</scope>
    <source>
        <strain evidence="9">Niue_2</strain>
        <tissue evidence="9">Leaf</tissue>
    </source>
</reference>
<feature type="transmembrane region" description="Helical" evidence="5">
    <location>
        <begin position="61"/>
        <end position="94"/>
    </location>
</feature>
<comment type="caution">
    <text evidence="9">The sequence shown here is derived from an EMBL/GenBank/DDBJ whole genome shotgun (WGS) entry which is preliminary data.</text>
</comment>
<feature type="transmembrane region" description="Helical" evidence="5">
    <location>
        <begin position="391"/>
        <end position="414"/>
    </location>
</feature>
<dbReference type="InterPro" id="IPR036259">
    <property type="entry name" value="MFS_trans_sf"/>
</dbReference>
<dbReference type="Pfam" id="PF06813">
    <property type="entry name" value="Nodulin-like"/>
    <property type="match status" value="1"/>
</dbReference>
<keyword evidence="10" id="KW-1185">Reference proteome</keyword>
<feature type="transmembrane region" description="Helical" evidence="5">
    <location>
        <begin position="138"/>
        <end position="162"/>
    </location>
</feature>
<evidence type="ECO:0000256" key="6">
    <source>
        <dbReference type="SAM" id="SignalP"/>
    </source>
</evidence>
<feature type="transmembrane region" description="Helical" evidence="5">
    <location>
        <begin position="361"/>
        <end position="379"/>
    </location>
</feature>
<evidence type="ECO:0000256" key="1">
    <source>
        <dbReference type="ARBA" id="ARBA00004141"/>
    </source>
</evidence>
<feature type="chain" id="PRO_5032683800" description="Nodulin-like domain-containing protein" evidence="6">
    <location>
        <begin position="24"/>
        <end position="526"/>
    </location>
</feature>
<keyword evidence="6" id="KW-0732">Signal</keyword>